<dbReference type="GeneID" id="37500202"/>
<evidence type="ECO:0000256" key="2">
    <source>
        <dbReference type="ARBA" id="ARBA00022980"/>
    </source>
</evidence>
<sequence length="76" mass="8956">MLKIRLKRFGRKKQPSYRVVIIDSKRPRDGRPIEEIGFYNPLTNKLQINLEKANIRISQGAQPTKKVQQIIKKLKK</sequence>
<gene>
    <name evidence="4" type="primary">rps16</name>
</gene>
<geneLocation type="plastid" evidence="4"/>
<dbReference type="RefSeq" id="YP_009498054.1">
    <property type="nucleotide sequence ID" value="NC_038051.1"/>
</dbReference>
<dbReference type="PROSITE" id="PS00732">
    <property type="entry name" value="RIBOSOMAL_S16"/>
    <property type="match status" value="1"/>
</dbReference>
<dbReference type="InterPro" id="IPR020592">
    <property type="entry name" value="Ribosomal_bS16_CS"/>
</dbReference>
<dbReference type="GO" id="GO:0005739">
    <property type="term" value="C:mitochondrion"/>
    <property type="evidence" value="ECO:0007669"/>
    <property type="project" value="GOC"/>
</dbReference>
<dbReference type="GO" id="GO:0032543">
    <property type="term" value="P:mitochondrial translation"/>
    <property type="evidence" value="ECO:0007669"/>
    <property type="project" value="TreeGrafter"/>
</dbReference>
<dbReference type="RefSeq" id="YP_009346760.1">
    <property type="nucleotide sequence ID" value="NC_033877.1"/>
</dbReference>
<proteinExistence type="inferred from homology"/>
<accession>A0A2Z2JIT4</accession>
<keyword evidence="3" id="KW-0687">Ribonucleoprotein</keyword>
<dbReference type="HAMAP" id="MF_00385">
    <property type="entry name" value="Ribosomal_bS16"/>
    <property type="match status" value="1"/>
</dbReference>
<dbReference type="GO" id="GO:0015935">
    <property type="term" value="C:small ribosomal subunit"/>
    <property type="evidence" value="ECO:0007669"/>
    <property type="project" value="TreeGrafter"/>
</dbReference>
<dbReference type="SUPFAM" id="SSF54565">
    <property type="entry name" value="Ribosomal protein S16"/>
    <property type="match status" value="1"/>
</dbReference>
<dbReference type="EMBL" id="KX601051">
    <property type="protein sequence ID" value="APR74295.1"/>
    <property type="molecule type" value="Genomic_DNA"/>
</dbReference>
<dbReference type="GO" id="GO:0003735">
    <property type="term" value="F:structural constituent of ribosome"/>
    <property type="evidence" value="ECO:0007669"/>
    <property type="project" value="InterPro"/>
</dbReference>
<dbReference type="InterPro" id="IPR023803">
    <property type="entry name" value="Ribosomal_bS16_dom_sf"/>
</dbReference>
<accession>A0A1P8D665</accession>
<keyword evidence="2 4" id="KW-0689">Ribosomal protein</keyword>
<dbReference type="Pfam" id="PF00886">
    <property type="entry name" value="Ribosomal_S16"/>
    <property type="match status" value="1"/>
</dbReference>
<dbReference type="PANTHER" id="PTHR12919:SF20">
    <property type="entry name" value="SMALL RIBOSOMAL SUBUNIT PROTEIN BS16M"/>
    <property type="match status" value="1"/>
</dbReference>
<dbReference type="GeneID" id="31080578"/>
<dbReference type="Gene3D" id="3.30.1320.10">
    <property type="match status" value="1"/>
</dbReference>
<dbReference type="PANTHER" id="PTHR12919">
    <property type="entry name" value="30S RIBOSOMAL PROTEIN S16"/>
    <property type="match status" value="1"/>
</dbReference>
<dbReference type="EMBL" id="KY018922">
    <property type="protein sequence ID" value="ART65317.1"/>
    <property type="molecule type" value="Genomic_DNA"/>
</dbReference>
<dbReference type="InterPro" id="IPR000307">
    <property type="entry name" value="Ribosomal_bS16"/>
</dbReference>
<organism evidence="4">
    <name type="scientific">Gracilaria firma</name>
    <dbReference type="NCBI Taxonomy" id="2510791"/>
    <lineage>
        <taxon>Eukaryota</taxon>
        <taxon>Rhodophyta</taxon>
        <taxon>Florideophyceae</taxon>
        <taxon>Rhodymeniophycidae</taxon>
        <taxon>Gracilariales</taxon>
        <taxon>Gracilariaceae</taxon>
        <taxon>Gracilaria</taxon>
    </lineage>
</organism>
<keyword evidence="4" id="KW-0934">Plastid</keyword>
<reference evidence="5" key="2">
    <citation type="submission" date="2016-10" db="EMBL/GenBank/DDBJ databases">
        <title>Early insights into the genome sequencing of Gracilaria changii (Rhodophyta, Gracilariales).</title>
        <authorList>
            <person name="Ho C.-L."/>
        </authorList>
    </citation>
    <scope>NUCLEOTIDE SEQUENCE</scope>
</reference>
<dbReference type="NCBIfam" id="TIGR00002">
    <property type="entry name" value="S16"/>
    <property type="match status" value="1"/>
</dbReference>
<evidence type="ECO:0000313" key="4">
    <source>
        <dbReference type="EMBL" id="APR74295.1"/>
    </source>
</evidence>
<protein>
    <submittedName>
        <fullName evidence="4 5">Ribosomal protein S16</fullName>
    </submittedName>
</protein>
<keyword evidence="5" id="KW-0150">Chloroplast</keyword>
<reference evidence="4" key="3">
    <citation type="journal article" date="2017" name="BMC Genomics">
        <title>Complete chloroplast genome of Gracilaria firma (Gracilariaceae, Rhodophyta), with discussion on the use of chloroplast phylogenomics in the subclass Rhodymeniophycidae.</title>
        <authorList>
            <person name="Ng P.K."/>
            <person name="Lin S.M."/>
            <person name="Lim P.E."/>
            <person name="Liu L.C."/>
            <person name="Chen C.M."/>
            <person name="Pai T.W."/>
        </authorList>
    </citation>
    <scope>NUCLEOTIDE SEQUENCE</scope>
</reference>
<evidence type="ECO:0000256" key="1">
    <source>
        <dbReference type="ARBA" id="ARBA00006668"/>
    </source>
</evidence>
<evidence type="ECO:0000256" key="3">
    <source>
        <dbReference type="ARBA" id="ARBA00023274"/>
    </source>
</evidence>
<evidence type="ECO:0000313" key="5">
    <source>
        <dbReference type="EMBL" id="ART65317.1"/>
    </source>
</evidence>
<reference evidence="4" key="1">
    <citation type="submission" date="2016-07" db="EMBL/GenBank/DDBJ databases">
        <authorList>
            <person name="Ng P.-K."/>
            <person name="Lin S.-M."/>
        </authorList>
    </citation>
    <scope>NUCLEOTIDE SEQUENCE</scope>
</reference>
<name>A0A1P8D665_9FLOR</name>
<dbReference type="AlphaFoldDB" id="A0A1P8D665"/>
<comment type="similarity">
    <text evidence="1">Belongs to the bacterial ribosomal protein bS16 family.</text>
</comment>